<sequence>MDGRSGFRILQITERILPSVERTTHSVGVPSSHDALKLERPAGFEARRQPCTSRTDVFHLPALGSCVGEARGRLRALLAERGVHGEIGDDAGLVLSELFTNAVRYSDSERISCALRVIGDVIRIEVADQGRGLTEPQPRRAEVDEEGGRGLLLVNALATAWGVQSCPDGTGRLVWALLRDTDASAQPPNPKA</sequence>
<reference evidence="3 4" key="1">
    <citation type="submission" date="2021-08" db="EMBL/GenBank/DDBJ databases">
        <title>Streptomyces sp. PTM05 isolated from lichen.</title>
        <authorList>
            <person name="Somphong A."/>
            <person name="Phongsopitanun W."/>
            <person name="Tanasupawat S."/>
        </authorList>
    </citation>
    <scope>NUCLEOTIDE SEQUENCE [LARGE SCALE GENOMIC DNA]</scope>
    <source>
        <strain evidence="3 4">Ptm05</strain>
    </source>
</reference>
<dbReference type="Gene3D" id="3.30.565.10">
    <property type="entry name" value="Histidine kinase-like ATPase, C-terminal domain"/>
    <property type="match status" value="1"/>
</dbReference>
<keyword evidence="4" id="KW-1185">Reference proteome</keyword>
<dbReference type="CDD" id="cd16936">
    <property type="entry name" value="HATPase_RsbW-like"/>
    <property type="match status" value="1"/>
</dbReference>
<dbReference type="SUPFAM" id="SSF55874">
    <property type="entry name" value="ATPase domain of HSP90 chaperone/DNA topoisomerase II/histidine kinase"/>
    <property type="match status" value="1"/>
</dbReference>
<dbReference type="PANTHER" id="PTHR35526">
    <property type="entry name" value="ANTI-SIGMA-F FACTOR RSBW-RELATED"/>
    <property type="match status" value="1"/>
</dbReference>
<keyword evidence="3" id="KW-0547">Nucleotide-binding</keyword>
<protein>
    <submittedName>
        <fullName evidence="3">ATP-binding protein</fullName>
    </submittedName>
</protein>
<dbReference type="Proteomes" id="UP001198565">
    <property type="component" value="Unassembled WGS sequence"/>
</dbReference>
<gene>
    <name evidence="3" type="ORF">K7472_22415</name>
</gene>
<dbReference type="InterPro" id="IPR050267">
    <property type="entry name" value="Anti-sigma-factor_SerPK"/>
</dbReference>
<dbReference type="PANTHER" id="PTHR35526:SF3">
    <property type="entry name" value="ANTI-SIGMA-F FACTOR RSBW"/>
    <property type="match status" value="1"/>
</dbReference>
<dbReference type="EMBL" id="JAINVZ010000017">
    <property type="protein sequence ID" value="MBY8887572.1"/>
    <property type="molecule type" value="Genomic_DNA"/>
</dbReference>
<keyword evidence="1" id="KW-0723">Serine/threonine-protein kinase</keyword>
<dbReference type="InterPro" id="IPR036890">
    <property type="entry name" value="HATPase_C_sf"/>
</dbReference>
<organism evidence="3 4">
    <name type="scientific">Streptantibioticus parmotrematis</name>
    <dbReference type="NCBI Taxonomy" id="2873249"/>
    <lineage>
        <taxon>Bacteria</taxon>
        <taxon>Bacillati</taxon>
        <taxon>Actinomycetota</taxon>
        <taxon>Actinomycetes</taxon>
        <taxon>Kitasatosporales</taxon>
        <taxon>Streptomycetaceae</taxon>
        <taxon>Streptantibioticus</taxon>
    </lineage>
</organism>
<evidence type="ECO:0000313" key="4">
    <source>
        <dbReference type="Proteomes" id="UP001198565"/>
    </source>
</evidence>
<name>A0ABS7QWI1_9ACTN</name>
<evidence type="ECO:0000313" key="3">
    <source>
        <dbReference type="EMBL" id="MBY8887572.1"/>
    </source>
</evidence>
<accession>A0ABS7QWI1</accession>
<feature type="domain" description="Histidine kinase/HSP90-like ATPase" evidence="2">
    <location>
        <begin position="66"/>
        <end position="170"/>
    </location>
</feature>
<evidence type="ECO:0000256" key="1">
    <source>
        <dbReference type="ARBA" id="ARBA00022527"/>
    </source>
</evidence>
<comment type="caution">
    <text evidence="3">The sequence shown here is derived from an EMBL/GenBank/DDBJ whole genome shotgun (WGS) entry which is preliminary data.</text>
</comment>
<dbReference type="GO" id="GO:0005524">
    <property type="term" value="F:ATP binding"/>
    <property type="evidence" value="ECO:0007669"/>
    <property type="project" value="UniProtKB-KW"/>
</dbReference>
<dbReference type="InterPro" id="IPR003594">
    <property type="entry name" value="HATPase_dom"/>
</dbReference>
<keyword evidence="1" id="KW-0418">Kinase</keyword>
<keyword evidence="3" id="KW-0067">ATP-binding</keyword>
<proteinExistence type="predicted"/>
<keyword evidence="1" id="KW-0808">Transferase</keyword>
<evidence type="ECO:0000259" key="2">
    <source>
        <dbReference type="Pfam" id="PF13581"/>
    </source>
</evidence>
<dbReference type="Pfam" id="PF13581">
    <property type="entry name" value="HATPase_c_2"/>
    <property type="match status" value="1"/>
</dbReference>